<dbReference type="GO" id="GO:0019441">
    <property type="term" value="P:L-tryptophan catabolic process to kynurenine"/>
    <property type="evidence" value="ECO:0007669"/>
    <property type="project" value="InterPro"/>
</dbReference>
<proteinExistence type="predicted"/>
<dbReference type="Gene3D" id="3.50.30.50">
    <property type="entry name" value="Putative cyclase"/>
    <property type="match status" value="1"/>
</dbReference>
<protein>
    <recommendedName>
        <fullName evidence="4">Polyketide cyclase</fullName>
    </recommendedName>
</protein>
<evidence type="ECO:0000313" key="2">
    <source>
        <dbReference type="EMBL" id="OWV32760.1"/>
    </source>
</evidence>
<dbReference type="SUPFAM" id="SSF102198">
    <property type="entry name" value="Putative cyclase"/>
    <property type="match status" value="1"/>
</dbReference>
<feature type="chain" id="PRO_5013301821" description="Polyketide cyclase" evidence="1">
    <location>
        <begin position="22"/>
        <end position="321"/>
    </location>
</feature>
<sequence>MKQLYLAALVAAAAAALPVFAQSTTAGDQGEPGWAPSPYGADDRIGAMNNLSAAKTVAAADLVSEGKVYALGVVTGPETPSYPGRGYRAVITQSAIAGEPLGPDRIVTHDDLIVANMGIGTQIDGFAHMGIDNHYYNGRPAAEVYGVDGVRMYGTQDIPPAATRGILLDMAKLFGVDALPANTAFNREEIDRAAAAAGVEIGSGDVVLFHTGWMAAKAESDPAAYIAAQPGLGLEGAEYLADLGVVMVGADSAALEALPGEDPDRPFRVHQHLLTKTGVHVLENIDTNALAADGATEFLFVLGQPRFAGTVQVVINPVAIR</sequence>
<dbReference type="PANTHER" id="PTHR34861">
    <property type="match status" value="1"/>
</dbReference>
<accession>A0A219B345</accession>
<dbReference type="Pfam" id="PF04199">
    <property type="entry name" value="Cyclase"/>
    <property type="match status" value="1"/>
</dbReference>
<dbReference type="GO" id="GO:0004061">
    <property type="term" value="F:arylformamidase activity"/>
    <property type="evidence" value="ECO:0007669"/>
    <property type="project" value="InterPro"/>
</dbReference>
<dbReference type="InterPro" id="IPR037175">
    <property type="entry name" value="KFase_sf"/>
</dbReference>
<evidence type="ECO:0000313" key="3">
    <source>
        <dbReference type="Proteomes" id="UP000198462"/>
    </source>
</evidence>
<dbReference type="RefSeq" id="WP_088711553.1">
    <property type="nucleotide sequence ID" value="NZ_NFZT01000001.1"/>
</dbReference>
<dbReference type="Proteomes" id="UP000198462">
    <property type="component" value="Unassembled WGS sequence"/>
</dbReference>
<reference evidence="3" key="1">
    <citation type="submission" date="2017-05" db="EMBL/GenBank/DDBJ databases">
        <authorList>
            <person name="Lin X."/>
        </authorList>
    </citation>
    <scope>NUCLEOTIDE SEQUENCE [LARGE SCALE GENOMIC DNA]</scope>
    <source>
        <strain evidence="3">JLT2012</strain>
    </source>
</reference>
<dbReference type="InterPro" id="IPR007325">
    <property type="entry name" value="KFase/CYL"/>
</dbReference>
<dbReference type="PANTHER" id="PTHR34861:SF10">
    <property type="entry name" value="CYCLASE"/>
    <property type="match status" value="1"/>
</dbReference>
<evidence type="ECO:0008006" key="4">
    <source>
        <dbReference type="Google" id="ProtNLM"/>
    </source>
</evidence>
<name>A0A219B345_9SPHN</name>
<gene>
    <name evidence="2" type="ORF">B5C34_04370</name>
</gene>
<organism evidence="2 3">
    <name type="scientific">Pacificimonas flava</name>
    <dbReference type="NCBI Taxonomy" id="1234595"/>
    <lineage>
        <taxon>Bacteria</taxon>
        <taxon>Pseudomonadati</taxon>
        <taxon>Pseudomonadota</taxon>
        <taxon>Alphaproteobacteria</taxon>
        <taxon>Sphingomonadales</taxon>
        <taxon>Sphingosinicellaceae</taxon>
        <taxon>Pacificimonas</taxon>
    </lineage>
</organism>
<dbReference type="EMBL" id="NFZT01000001">
    <property type="protein sequence ID" value="OWV32760.1"/>
    <property type="molecule type" value="Genomic_DNA"/>
</dbReference>
<keyword evidence="1" id="KW-0732">Signal</keyword>
<dbReference type="AlphaFoldDB" id="A0A219B345"/>
<evidence type="ECO:0000256" key="1">
    <source>
        <dbReference type="SAM" id="SignalP"/>
    </source>
</evidence>
<feature type="signal peptide" evidence="1">
    <location>
        <begin position="1"/>
        <end position="21"/>
    </location>
</feature>
<comment type="caution">
    <text evidence="2">The sequence shown here is derived from an EMBL/GenBank/DDBJ whole genome shotgun (WGS) entry which is preliminary data.</text>
</comment>
<keyword evidence="3" id="KW-1185">Reference proteome</keyword>
<dbReference type="OrthoDB" id="7067800at2"/>